<protein>
    <submittedName>
        <fullName evidence="1">Uncharacterized protein</fullName>
    </submittedName>
</protein>
<name>A0A0A9FVA4_ARUDO</name>
<reference evidence="1" key="2">
    <citation type="journal article" date="2015" name="Data Brief">
        <title>Shoot transcriptome of the giant reed, Arundo donax.</title>
        <authorList>
            <person name="Barrero R.A."/>
            <person name="Guerrero F.D."/>
            <person name="Moolhuijzen P."/>
            <person name="Goolsby J.A."/>
            <person name="Tidwell J."/>
            <person name="Bellgard S.E."/>
            <person name="Bellgard M.I."/>
        </authorList>
    </citation>
    <scope>NUCLEOTIDE SEQUENCE</scope>
    <source>
        <tissue evidence="1">Shoot tissue taken approximately 20 cm above the soil surface</tissue>
    </source>
</reference>
<proteinExistence type="predicted"/>
<accession>A0A0A9FVA4</accession>
<reference evidence="1" key="1">
    <citation type="submission" date="2014-09" db="EMBL/GenBank/DDBJ databases">
        <authorList>
            <person name="Magalhaes I.L.F."/>
            <person name="Oliveira U."/>
            <person name="Santos F.R."/>
            <person name="Vidigal T.H.D.A."/>
            <person name="Brescovit A.D."/>
            <person name="Santos A.J."/>
        </authorList>
    </citation>
    <scope>NUCLEOTIDE SEQUENCE</scope>
    <source>
        <tissue evidence="1">Shoot tissue taken approximately 20 cm above the soil surface</tissue>
    </source>
</reference>
<dbReference type="AlphaFoldDB" id="A0A0A9FVA4"/>
<dbReference type="EMBL" id="GBRH01181709">
    <property type="protein sequence ID" value="JAE16187.1"/>
    <property type="molecule type" value="Transcribed_RNA"/>
</dbReference>
<sequence length="22" mass="2466">MPLNPAPIGCRVNLKTHKNCRC</sequence>
<evidence type="ECO:0000313" key="1">
    <source>
        <dbReference type="EMBL" id="JAE16187.1"/>
    </source>
</evidence>
<organism evidence="1">
    <name type="scientific">Arundo donax</name>
    <name type="common">Giant reed</name>
    <name type="synonym">Donax arundinaceus</name>
    <dbReference type="NCBI Taxonomy" id="35708"/>
    <lineage>
        <taxon>Eukaryota</taxon>
        <taxon>Viridiplantae</taxon>
        <taxon>Streptophyta</taxon>
        <taxon>Embryophyta</taxon>
        <taxon>Tracheophyta</taxon>
        <taxon>Spermatophyta</taxon>
        <taxon>Magnoliopsida</taxon>
        <taxon>Liliopsida</taxon>
        <taxon>Poales</taxon>
        <taxon>Poaceae</taxon>
        <taxon>PACMAD clade</taxon>
        <taxon>Arundinoideae</taxon>
        <taxon>Arundineae</taxon>
        <taxon>Arundo</taxon>
    </lineage>
</organism>